<organism evidence="1 2">
    <name type="scientific">Phycomyces blakesleeanus (strain ATCC 8743b / DSM 1359 / FGSC 10004 / NBRC 33097 / NRRL 1555)</name>
    <dbReference type="NCBI Taxonomy" id="763407"/>
    <lineage>
        <taxon>Eukaryota</taxon>
        <taxon>Fungi</taxon>
        <taxon>Fungi incertae sedis</taxon>
        <taxon>Mucoromycota</taxon>
        <taxon>Mucoromycotina</taxon>
        <taxon>Mucoromycetes</taxon>
        <taxon>Mucorales</taxon>
        <taxon>Phycomycetaceae</taxon>
        <taxon>Phycomyces</taxon>
    </lineage>
</organism>
<dbReference type="GeneID" id="28996549"/>
<proteinExistence type="predicted"/>
<evidence type="ECO:0000313" key="2">
    <source>
        <dbReference type="Proteomes" id="UP000077315"/>
    </source>
</evidence>
<protein>
    <submittedName>
        <fullName evidence="1">Uncharacterized protein</fullName>
    </submittedName>
</protein>
<dbReference type="Proteomes" id="UP000077315">
    <property type="component" value="Unassembled WGS sequence"/>
</dbReference>
<accession>A0A162UC56</accession>
<dbReference type="EMBL" id="KV440978">
    <property type="protein sequence ID" value="OAD75142.1"/>
    <property type="molecule type" value="Genomic_DNA"/>
</dbReference>
<dbReference type="AlphaFoldDB" id="A0A162UC56"/>
<dbReference type="VEuPathDB" id="FungiDB:PHYBLDRAFT_167461"/>
<keyword evidence="2" id="KW-1185">Reference proteome</keyword>
<sequence length="116" mass="13393">MLGTALMRRRLVELRGNSRNFANKKKEGITGNRFSRRFRGSGSTGLFVFAFFCDRILGSNIFPEFEFLNESNGSKVDQDRTDRNLQFLTRLLSEESVRQHQVLKVFKSEGRVTRGI</sequence>
<dbReference type="RefSeq" id="XP_018293182.1">
    <property type="nucleotide sequence ID" value="XM_018435643.1"/>
</dbReference>
<gene>
    <name evidence="1" type="ORF">PHYBLDRAFT_167461</name>
</gene>
<reference evidence="2" key="1">
    <citation type="submission" date="2015-06" db="EMBL/GenBank/DDBJ databases">
        <title>Expansion of signal transduction pathways in fungi by whole-genome duplication.</title>
        <authorList>
            <consortium name="DOE Joint Genome Institute"/>
            <person name="Corrochano L.M."/>
            <person name="Kuo A."/>
            <person name="Marcet-Houben M."/>
            <person name="Polaino S."/>
            <person name="Salamov A."/>
            <person name="Villalobos J.M."/>
            <person name="Alvarez M.I."/>
            <person name="Avalos J."/>
            <person name="Benito E.P."/>
            <person name="Benoit I."/>
            <person name="Burger G."/>
            <person name="Camino L.P."/>
            <person name="Canovas D."/>
            <person name="Cerda-Olmedo E."/>
            <person name="Cheng J.-F."/>
            <person name="Dominguez A."/>
            <person name="Elias M."/>
            <person name="Eslava A.P."/>
            <person name="Glaser F."/>
            <person name="Grimwood J."/>
            <person name="Gutierrez G."/>
            <person name="Heitman J."/>
            <person name="Henrissat B."/>
            <person name="Iturriaga E.A."/>
            <person name="Lang B.F."/>
            <person name="Lavin J.L."/>
            <person name="Lee S."/>
            <person name="Li W."/>
            <person name="Lindquist E."/>
            <person name="Lopez-Garcia S."/>
            <person name="Luque E.M."/>
            <person name="Marcos A.T."/>
            <person name="Martin J."/>
            <person name="McCluskey K."/>
            <person name="Medina H.R."/>
            <person name="Miralles-Duran A."/>
            <person name="Miyazaki A."/>
            <person name="Munoz-Torres E."/>
            <person name="Oguiza J.A."/>
            <person name="Ohm R."/>
            <person name="Olmedo M."/>
            <person name="Orejas M."/>
            <person name="Ortiz-Castellanos L."/>
            <person name="Pisabarro A.G."/>
            <person name="Rodriguez-Romero J."/>
            <person name="Ruiz-Herrera J."/>
            <person name="Ruiz-Vazquez R."/>
            <person name="Sanz C."/>
            <person name="Schackwitz W."/>
            <person name="Schmutz J."/>
            <person name="Shahriari M."/>
            <person name="Shelest E."/>
            <person name="Silva-Franco F."/>
            <person name="Soanes D."/>
            <person name="Syed K."/>
            <person name="Tagua V.G."/>
            <person name="Talbot N.J."/>
            <person name="Thon M."/>
            <person name="De vries R.P."/>
            <person name="Wiebenga A."/>
            <person name="Yadav J.S."/>
            <person name="Braun E.L."/>
            <person name="Baker S."/>
            <person name="Garre V."/>
            <person name="Horwitz B."/>
            <person name="Torres-Martinez S."/>
            <person name="Idnurm A."/>
            <person name="Herrera-Estrella A."/>
            <person name="Gabaldon T."/>
            <person name="Grigoriev I.V."/>
        </authorList>
    </citation>
    <scope>NUCLEOTIDE SEQUENCE [LARGE SCALE GENOMIC DNA]</scope>
    <source>
        <strain evidence="2">NRRL 1555(-)</strain>
    </source>
</reference>
<dbReference type="InParanoid" id="A0A162UC56"/>
<evidence type="ECO:0000313" key="1">
    <source>
        <dbReference type="EMBL" id="OAD75142.1"/>
    </source>
</evidence>
<name>A0A162UC56_PHYB8</name>